<dbReference type="PANTHER" id="PTHR45663">
    <property type="entry name" value="GEO12009P1"/>
    <property type="match status" value="1"/>
</dbReference>
<dbReference type="InterPro" id="IPR013766">
    <property type="entry name" value="Thioredoxin_domain"/>
</dbReference>
<evidence type="ECO:0000256" key="6">
    <source>
        <dbReference type="ARBA" id="ARBA00023284"/>
    </source>
</evidence>
<dbReference type="FunFam" id="3.40.30.10:FF:000001">
    <property type="entry name" value="Thioredoxin"/>
    <property type="match status" value="1"/>
</dbReference>
<keyword evidence="6 9" id="KW-0676">Redox-active center</keyword>
<comment type="caution">
    <text evidence="11">The sequence shown here is derived from an EMBL/GenBank/DDBJ whole genome shotgun (WGS) entry which is preliminary data.</text>
</comment>
<feature type="disulfide bond" description="Redox-active" evidence="9">
    <location>
        <begin position="30"/>
        <end position="33"/>
    </location>
</feature>
<keyword evidence="3" id="KW-0813">Transport</keyword>
<evidence type="ECO:0000256" key="5">
    <source>
        <dbReference type="ARBA" id="ARBA00023157"/>
    </source>
</evidence>
<dbReference type="PIRSF" id="PIRSF000077">
    <property type="entry name" value="Thioredoxin"/>
    <property type="match status" value="1"/>
</dbReference>
<name>A0A964RR77_9CLOT</name>
<dbReference type="PANTHER" id="PTHR45663:SF11">
    <property type="entry name" value="GEO12009P1"/>
    <property type="match status" value="1"/>
</dbReference>
<evidence type="ECO:0000259" key="10">
    <source>
        <dbReference type="PROSITE" id="PS51352"/>
    </source>
</evidence>
<dbReference type="PRINTS" id="PR00421">
    <property type="entry name" value="THIOREDOXIN"/>
</dbReference>
<dbReference type="InterPro" id="IPR036249">
    <property type="entry name" value="Thioredoxin-like_sf"/>
</dbReference>
<evidence type="ECO:0000256" key="4">
    <source>
        <dbReference type="ARBA" id="ARBA00022982"/>
    </source>
</evidence>
<dbReference type="EMBL" id="WSRQ01000053">
    <property type="protein sequence ID" value="MVX66334.1"/>
    <property type="molecule type" value="Genomic_DNA"/>
</dbReference>
<dbReference type="PROSITE" id="PS51352">
    <property type="entry name" value="THIOREDOXIN_2"/>
    <property type="match status" value="1"/>
</dbReference>
<evidence type="ECO:0000256" key="7">
    <source>
        <dbReference type="NCBIfam" id="TIGR01068"/>
    </source>
</evidence>
<evidence type="ECO:0000256" key="2">
    <source>
        <dbReference type="ARBA" id="ARBA00020570"/>
    </source>
</evidence>
<dbReference type="GO" id="GO:0045454">
    <property type="term" value="P:cell redox homeostasis"/>
    <property type="evidence" value="ECO:0007669"/>
    <property type="project" value="TreeGrafter"/>
</dbReference>
<dbReference type="Pfam" id="PF00085">
    <property type="entry name" value="Thioredoxin"/>
    <property type="match status" value="1"/>
</dbReference>
<evidence type="ECO:0000256" key="3">
    <source>
        <dbReference type="ARBA" id="ARBA00022448"/>
    </source>
</evidence>
<dbReference type="GO" id="GO:0015035">
    <property type="term" value="F:protein-disulfide reductase activity"/>
    <property type="evidence" value="ECO:0007669"/>
    <property type="project" value="UniProtKB-UniRule"/>
</dbReference>
<dbReference type="Gene3D" id="3.40.30.10">
    <property type="entry name" value="Glutaredoxin"/>
    <property type="match status" value="1"/>
</dbReference>
<dbReference type="Proteomes" id="UP000656077">
    <property type="component" value="Unassembled WGS sequence"/>
</dbReference>
<evidence type="ECO:0000313" key="11">
    <source>
        <dbReference type="EMBL" id="MVX66334.1"/>
    </source>
</evidence>
<dbReference type="AlphaFoldDB" id="A0A964RR77"/>
<keyword evidence="5 9" id="KW-1015">Disulfide bond</keyword>
<dbReference type="InterPro" id="IPR005746">
    <property type="entry name" value="Thioredoxin"/>
</dbReference>
<gene>
    <name evidence="11" type="primary">trxA</name>
    <name evidence="11" type="ORF">GKZ28_21905</name>
</gene>
<dbReference type="SUPFAM" id="SSF52833">
    <property type="entry name" value="Thioredoxin-like"/>
    <property type="match status" value="1"/>
</dbReference>
<protein>
    <recommendedName>
        <fullName evidence="2 7">Thioredoxin</fullName>
    </recommendedName>
</protein>
<evidence type="ECO:0000256" key="1">
    <source>
        <dbReference type="ARBA" id="ARBA00008987"/>
    </source>
</evidence>
<dbReference type="NCBIfam" id="TIGR01068">
    <property type="entry name" value="thioredoxin"/>
    <property type="match status" value="1"/>
</dbReference>
<dbReference type="GO" id="GO:0005829">
    <property type="term" value="C:cytosol"/>
    <property type="evidence" value="ECO:0007669"/>
    <property type="project" value="TreeGrafter"/>
</dbReference>
<feature type="domain" description="Thioredoxin" evidence="10">
    <location>
        <begin position="1"/>
        <end position="104"/>
    </location>
</feature>
<evidence type="ECO:0000256" key="8">
    <source>
        <dbReference type="PIRNR" id="PIRNR000077"/>
    </source>
</evidence>
<reference evidence="11" key="1">
    <citation type="submission" date="2019-12" db="EMBL/GenBank/DDBJ databases">
        <title>Microbes associate with the intestines of laboratory mice.</title>
        <authorList>
            <person name="Navarre W."/>
            <person name="Wong E."/>
        </authorList>
    </citation>
    <scope>NUCLEOTIDE SEQUENCE</scope>
    <source>
        <strain evidence="11">NM79_F5</strain>
    </source>
</reference>
<dbReference type="CDD" id="cd02947">
    <property type="entry name" value="TRX_family"/>
    <property type="match status" value="1"/>
</dbReference>
<accession>A0A964RR77</accession>
<comment type="similarity">
    <text evidence="1 8">Belongs to the thioredoxin family.</text>
</comment>
<proteinExistence type="inferred from homology"/>
<evidence type="ECO:0000313" key="12">
    <source>
        <dbReference type="Proteomes" id="UP000656077"/>
    </source>
</evidence>
<keyword evidence="4" id="KW-0249">Electron transport</keyword>
<organism evidence="11 12">
    <name type="scientific">Clostridium chromiireducens</name>
    <dbReference type="NCBI Taxonomy" id="225345"/>
    <lineage>
        <taxon>Bacteria</taxon>
        <taxon>Bacillati</taxon>
        <taxon>Bacillota</taxon>
        <taxon>Clostridia</taxon>
        <taxon>Eubacteriales</taxon>
        <taxon>Clostridiaceae</taxon>
        <taxon>Clostridium</taxon>
    </lineage>
</organism>
<sequence length="104" mass="12239">MAITELNNDNFKSKVESQEVVLIEFYADWCNVCKQLIEVLEVVAKENSKVKFYKINTEENKALSREYRVLSLPTFLVFKNGEMVEKINGFKPKQEIEQLLEKYI</sequence>
<evidence type="ECO:0000256" key="9">
    <source>
        <dbReference type="PIRSR" id="PIRSR000077-4"/>
    </source>
</evidence>